<dbReference type="GO" id="GO:1990456">
    <property type="term" value="P:mitochondrion-endoplasmic reticulum membrane tethering"/>
    <property type="evidence" value="ECO:0007669"/>
    <property type="project" value="TreeGrafter"/>
</dbReference>
<feature type="compositionally biased region" description="Pro residues" evidence="9">
    <location>
        <begin position="793"/>
        <end position="806"/>
    </location>
</feature>
<reference evidence="13" key="1">
    <citation type="journal article" date="2020" name="Stud. Mycol.">
        <title>101 Dothideomycetes genomes: A test case for predicting lifestyles and emergence of pathogens.</title>
        <authorList>
            <person name="Haridas S."/>
            <person name="Albert R."/>
            <person name="Binder M."/>
            <person name="Bloem J."/>
            <person name="LaButti K."/>
            <person name="Salamov A."/>
            <person name="Andreopoulos B."/>
            <person name="Baker S."/>
            <person name="Barry K."/>
            <person name="Bills G."/>
            <person name="Bluhm B."/>
            <person name="Cannon C."/>
            <person name="Castanera R."/>
            <person name="Culley D."/>
            <person name="Daum C."/>
            <person name="Ezra D."/>
            <person name="Gonzalez J."/>
            <person name="Henrissat B."/>
            <person name="Kuo A."/>
            <person name="Liang C."/>
            <person name="Lipzen A."/>
            <person name="Lutzoni F."/>
            <person name="Magnuson J."/>
            <person name="Mondo S."/>
            <person name="Nolan M."/>
            <person name="Ohm R."/>
            <person name="Pangilinan J."/>
            <person name="Park H.-J."/>
            <person name="Ramirez L."/>
            <person name="Alfaro M."/>
            <person name="Sun H."/>
            <person name="Tritt A."/>
            <person name="Yoshinaga Y."/>
            <person name="Zwiers L.-H."/>
            <person name="Turgeon B."/>
            <person name="Goodwin S."/>
            <person name="Spatafora J."/>
            <person name="Crous P."/>
            <person name="Grigoriev I."/>
        </authorList>
    </citation>
    <scope>NUCLEOTIDE SEQUENCE [LARGE SCALE GENOMIC DNA]</scope>
    <source>
        <strain evidence="13">CBS 304.66</strain>
    </source>
</reference>
<sequence>MTISAFLLVYVLGGFTFIPLVLSAIFLHFYFTSPIRDETQGGEHTTNGSDRSTQRLDLSNSELERLPAELKTREHIPDVAAGYFAVCREYVPGGTNGKPPERTTPAGAVIATESLSVYQSMYRSIFDRNKTTSPTIDGANAKSKKARNVFYVVLRLGHLMLYDDSEQLEVRHVISLAHYDVDIYGGGGVIPEGELWIKRNCIRLSQKMQLEDVPSGSRPFYLFSENCSEKEDFYHAMLQSQERSLTSSRTLPLPLGFNAPDLVRLVQQLHASEENMHTRWINALIGRVFLAMYKTSAVENFIRTKITKKIARVPKPALISSINLRKIDMGHLPPFITNPRLRELTIDGDLVVEADVSYKGEFRIEISAIARIELGSRFKAREVTLILASILKKLEGHILVRVKPPPSNRLWVTFETPPKMELALEPIVSSRQITYGVILRAIESRIREVVNETLVLPNWDDIPFSDTALHSFRGGIWAEGSMEEYLEVSQEQMTERKVSQGGKSSESDESDTQPAKTALHHGAQSMPNLGRVRRSSSTISSNANQDIGDIDTIGISSGADIKTIVKPKAMRSGSFSAVASPVVDVNSANASVSKNEIRERRHDAASTMMAITKSQQTSPTESPVGSPSKLVTIQPGRPRSTSPDLPPVGGGTEEDSTTSRTMSSGTQDPSALLSSADSPESSSINLSQTKPRHSSSLSLPRNAFGTAEKRQTFNQSLNTATATAKKWFASRQNPETPSSPLFGGAFSRSQTSNFSASSAQNVSDYSGRSTPQSVSDIQPPLGSPAHPIGRGQPLPPLGMPLPPPSKPGKKSTGWSVPAASTFANLTKRKQIPNKPHPPIVDSDDPNIQTPSTPLEFNTLTSSYLSHPEMTSALANNLTHIRRKSSSTSSVAPTPLPSRRKRLSDAGPVGRNTRDDEGLLVVKAPMAESSVSTSPVDIVRDKEVQDGRADDGKNTDQIDEDEVGIFEGMDMDNGVT</sequence>
<evidence type="ECO:0000256" key="7">
    <source>
        <dbReference type="ARBA" id="ARBA00023121"/>
    </source>
</evidence>
<evidence type="ECO:0000256" key="1">
    <source>
        <dbReference type="ARBA" id="ARBA00004586"/>
    </source>
</evidence>
<dbReference type="GO" id="GO:0008289">
    <property type="term" value="F:lipid binding"/>
    <property type="evidence" value="ECO:0007669"/>
    <property type="project" value="UniProtKB-KW"/>
</dbReference>
<feature type="region of interest" description="Disordered" evidence="9">
    <location>
        <begin position="489"/>
        <end position="553"/>
    </location>
</feature>
<comment type="subcellular location">
    <subcellularLocation>
        <location evidence="1">Endoplasmic reticulum membrane</location>
    </subcellularLocation>
</comment>
<feature type="compositionally biased region" description="Polar residues" evidence="9">
    <location>
        <begin position="42"/>
        <end position="57"/>
    </location>
</feature>
<protein>
    <recommendedName>
        <fullName evidence="11">SMP-LTD domain-containing protein</fullName>
    </recommendedName>
</protein>
<evidence type="ECO:0000256" key="10">
    <source>
        <dbReference type="SAM" id="Phobius"/>
    </source>
</evidence>
<evidence type="ECO:0000313" key="12">
    <source>
        <dbReference type="EMBL" id="KAF2271214.1"/>
    </source>
</evidence>
<dbReference type="GO" id="GO:0005789">
    <property type="term" value="C:endoplasmic reticulum membrane"/>
    <property type="evidence" value="ECO:0007669"/>
    <property type="project" value="UniProtKB-SubCell"/>
</dbReference>
<dbReference type="GO" id="GO:0015914">
    <property type="term" value="P:phospholipid transport"/>
    <property type="evidence" value="ECO:0007669"/>
    <property type="project" value="TreeGrafter"/>
</dbReference>
<dbReference type="PANTHER" id="PTHR13466:SF19">
    <property type="entry name" value="NUCLEUS-VACUOLE JUNCTION PROTEIN 2"/>
    <property type="match status" value="1"/>
</dbReference>
<keyword evidence="13" id="KW-1185">Reference proteome</keyword>
<dbReference type="OrthoDB" id="26740at2759"/>
<feature type="compositionally biased region" description="Polar residues" evidence="9">
    <location>
        <begin position="535"/>
        <end position="545"/>
    </location>
</feature>
<evidence type="ECO:0000256" key="5">
    <source>
        <dbReference type="ARBA" id="ARBA00022989"/>
    </source>
</evidence>
<dbReference type="CDD" id="cd21675">
    <property type="entry name" value="SMP_TEX2"/>
    <property type="match status" value="1"/>
</dbReference>
<evidence type="ECO:0000256" key="4">
    <source>
        <dbReference type="ARBA" id="ARBA00022824"/>
    </source>
</evidence>
<evidence type="ECO:0000256" key="3">
    <source>
        <dbReference type="ARBA" id="ARBA00022692"/>
    </source>
</evidence>
<feature type="domain" description="SMP-LTD" evidence="11">
    <location>
        <begin position="272"/>
        <end position="465"/>
    </location>
</feature>
<name>A0A9P4NDG3_9PLEO</name>
<feature type="compositionally biased region" description="Polar residues" evidence="9">
    <location>
        <begin position="612"/>
        <end position="631"/>
    </location>
</feature>
<keyword evidence="4" id="KW-0256">Endoplasmic reticulum</keyword>
<dbReference type="AlphaFoldDB" id="A0A9P4NDG3"/>
<keyword evidence="2" id="KW-0813">Transport</keyword>
<keyword evidence="3 10" id="KW-0812">Transmembrane</keyword>
<keyword evidence="6" id="KW-0445">Lipid transport</keyword>
<evidence type="ECO:0000313" key="13">
    <source>
        <dbReference type="Proteomes" id="UP000800093"/>
    </source>
</evidence>
<feature type="compositionally biased region" description="Basic and acidic residues" evidence="9">
    <location>
        <begin position="937"/>
        <end position="955"/>
    </location>
</feature>
<evidence type="ECO:0000256" key="6">
    <source>
        <dbReference type="ARBA" id="ARBA00023055"/>
    </source>
</evidence>
<feature type="compositionally biased region" description="Low complexity" evidence="9">
    <location>
        <begin position="668"/>
        <end position="683"/>
    </location>
</feature>
<feature type="compositionally biased region" description="Polar residues" evidence="9">
    <location>
        <begin position="658"/>
        <end position="667"/>
    </location>
</feature>
<dbReference type="EMBL" id="ML986578">
    <property type="protein sequence ID" value="KAF2271214.1"/>
    <property type="molecule type" value="Genomic_DNA"/>
</dbReference>
<proteinExistence type="predicted"/>
<comment type="caution">
    <text evidence="12">The sequence shown here is derived from an EMBL/GenBank/DDBJ whole genome shotgun (WGS) entry which is preliminary data.</text>
</comment>
<keyword evidence="5 10" id="KW-1133">Transmembrane helix</keyword>
<feature type="compositionally biased region" description="Polar residues" evidence="9">
    <location>
        <begin position="730"/>
        <end position="739"/>
    </location>
</feature>
<dbReference type="Pfam" id="PF15413">
    <property type="entry name" value="PH_11"/>
    <property type="match status" value="1"/>
</dbReference>
<feature type="region of interest" description="Disordered" evidence="9">
    <location>
        <begin position="611"/>
        <end position="816"/>
    </location>
</feature>
<evidence type="ECO:0000256" key="2">
    <source>
        <dbReference type="ARBA" id="ARBA00022448"/>
    </source>
</evidence>
<dbReference type="InterPro" id="IPR031468">
    <property type="entry name" value="SMP_LBD"/>
</dbReference>
<feature type="transmembrane region" description="Helical" evidence="10">
    <location>
        <begin position="7"/>
        <end position="31"/>
    </location>
</feature>
<feature type="compositionally biased region" description="Polar residues" evidence="9">
    <location>
        <begin position="747"/>
        <end position="776"/>
    </location>
</feature>
<feature type="compositionally biased region" description="Polar residues" evidence="9">
    <location>
        <begin position="684"/>
        <end position="699"/>
    </location>
</feature>
<organism evidence="12 13">
    <name type="scientific">Lojkania enalia</name>
    <dbReference type="NCBI Taxonomy" id="147567"/>
    <lineage>
        <taxon>Eukaryota</taxon>
        <taxon>Fungi</taxon>
        <taxon>Dikarya</taxon>
        <taxon>Ascomycota</taxon>
        <taxon>Pezizomycotina</taxon>
        <taxon>Dothideomycetes</taxon>
        <taxon>Pleosporomycetidae</taxon>
        <taxon>Pleosporales</taxon>
        <taxon>Pleosporales incertae sedis</taxon>
        <taxon>Lojkania</taxon>
    </lineage>
</organism>
<dbReference type="PANTHER" id="PTHR13466">
    <property type="entry name" value="TEX2 PROTEIN-RELATED"/>
    <property type="match status" value="1"/>
</dbReference>
<dbReference type="Proteomes" id="UP000800093">
    <property type="component" value="Unassembled WGS sequence"/>
</dbReference>
<evidence type="ECO:0000259" key="11">
    <source>
        <dbReference type="PROSITE" id="PS51847"/>
    </source>
</evidence>
<keyword evidence="7" id="KW-0446">Lipid-binding</keyword>
<evidence type="ECO:0000256" key="9">
    <source>
        <dbReference type="SAM" id="MobiDB-lite"/>
    </source>
</evidence>
<gene>
    <name evidence="12" type="ORF">CC78DRAFT_528125</name>
</gene>
<dbReference type="PROSITE" id="PS51847">
    <property type="entry name" value="SMP"/>
    <property type="match status" value="1"/>
</dbReference>
<feature type="compositionally biased region" description="Polar residues" evidence="9">
    <location>
        <begin position="712"/>
        <end position="722"/>
    </location>
</feature>
<accession>A0A9P4NDG3</accession>
<evidence type="ECO:0000256" key="8">
    <source>
        <dbReference type="ARBA" id="ARBA00023136"/>
    </source>
</evidence>
<keyword evidence="8 10" id="KW-0472">Membrane</keyword>
<feature type="region of interest" description="Disordered" evidence="9">
    <location>
        <begin position="38"/>
        <end position="57"/>
    </location>
</feature>
<feature type="region of interest" description="Disordered" evidence="9">
    <location>
        <begin position="880"/>
        <end position="975"/>
    </location>
</feature>
<dbReference type="GO" id="GO:0032865">
    <property type="term" value="C:ERMES complex"/>
    <property type="evidence" value="ECO:0007669"/>
    <property type="project" value="TreeGrafter"/>
</dbReference>